<proteinExistence type="predicted"/>
<sequence length="115" mass="13107">MADTRRGYTLDMPRYPDRTYHPRGFTSVISALGYNEARTEDDVEMSELPKYSDLFPAETHPTPKTSGQIAGWKRRCSNRVRGIWQFLMLLLVIGVSVTIIVGIWSTRSWALAAQE</sequence>
<keyword evidence="1" id="KW-1133">Transmembrane helix</keyword>
<dbReference type="GeneID" id="98148787"/>
<keyword evidence="1" id="KW-0812">Transmembrane</keyword>
<name>A0ABR4LFV4_9EURO</name>
<keyword evidence="1" id="KW-0472">Membrane</keyword>
<evidence type="ECO:0000313" key="3">
    <source>
        <dbReference type="Proteomes" id="UP001610432"/>
    </source>
</evidence>
<accession>A0ABR4LFV4</accession>
<comment type="caution">
    <text evidence="2">The sequence shown here is derived from an EMBL/GenBank/DDBJ whole genome shotgun (WGS) entry which is preliminary data.</text>
</comment>
<reference evidence="2 3" key="1">
    <citation type="submission" date="2024-07" db="EMBL/GenBank/DDBJ databases">
        <title>Section-level genome sequencing and comparative genomics of Aspergillus sections Usti and Cavernicolus.</title>
        <authorList>
            <consortium name="Lawrence Berkeley National Laboratory"/>
            <person name="Nybo J.L."/>
            <person name="Vesth T.C."/>
            <person name="Theobald S."/>
            <person name="Frisvad J.C."/>
            <person name="Larsen T.O."/>
            <person name="Kjaerboelling I."/>
            <person name="Rothschild-Mancinelli K."/>
            <person name="Lyhne E.K."/>
            <person name="Kogle M.E."/>
            <person name="Barry K."/>
            <person name="Clum A."/>
            <person name="Na H."/>
            <person name="Ledsgaard L."/>
            <person name="Lin J."/>
            <person name="Lipzen A."/>
            <person name="Kuo A."/>
            <person name="Riley R."/>
            <person name="Mondo S."/>
            <person name="Labutti K."/>
            <person name="Haridas S."/>
            <person name="Pangalinan J."/>
            <person name="Salamov A.A."/>
            <person name="Simmons B.A."/>
            <person name="Magnuson J.K."/>
            <person name="Chen J."/>
            <person name="Drula E."/>
            <person name="Henrissat B."/>
            <person name="Wiebenga A."/>
            <person name="Lubbers R.J."/>
            <person name="Gomes A.C."/>
            <person name="Macurrencykelacurrency M.R."/>
            <person name="Stajich J."/>
            <person name="Grigoriev I.V."/>
            <person name="Mortensen U.H."/>
            <person name="De Vries R.P."/>
            <person name="Baker S.E."/>
            <person name="Andersen M.R."/>
        </authorList>
    </citation>
    <scope>NUCLEOTIDE SEQUENCE [LARGE SCALE GENOMIC DNA]</scope>
    <source>
        <strain evidence="2 3">CBS 449.75</strain>
    </source>
</reference>
<organism evidence="2 3">
    <name type="scientific">Aspergillus lucknowensis</name>
    <dbReference type="NCBI Taxonomy" id="176173"/>
    <lineage>
        <taxon>Eukaryota</taxon>
        <taxon>Fungi</taxon>
        <taxon>Dikarya</taxon>
        <taxon>Ascomycota</taxon>
        <taxon>Pezizomycotina</taxon>
        <taxon>Eurotiomycetes</taxon>
        <taxon>Eurotiomycetidae</taxon>
        <taxon>Eurotiales</taxon>
        <taxon>Aspergillaceae</taxon>
        <taxon>Aspergillus</taxon>
        <taxon>Aspergillus subgen. Nidulantes</taxon>
    </lineage>
</organism>
<dbReference type="RefSeq" id="XP_070882404.1">
    <property type="nucleotide sequence ID" value="XM_071033715.1"/>
</dbReference>
<evidence type="ECO:0000256" key="1">
    <source>
        <dbReference type="SAM" id="Phobius"/>
    </source>
</evidence>
<evidence type="ECO:0000313" key="2">
    <source>
        <dbReference type="EMBL" id="KAL2863425.1"/>
    </source>
</evidence>
<dbReference type="EMBL" id="JBFXLQ010000052">
    <property type="protein sequence ID" value="KAL2863425.1"/>
    <property type="molecule type" value="Genomic_DNA"/>
</dbReference>
<protein>
    <submittedName>
        <fullName evidence="2">Uncharacterized protein</fullName>
    </submittedName>
</protein>
<gene>
    <name evidence="2" type="ORF">BJX67DRAFT_384741</name>
</gene>
<dbReference type="Proteomes" id="UP001610432">
    <property type="component" value="Unassembled WGS sequence"/>
</dbReference>
<feature type="transmembrane region" description="Helical" evidence="1">
    <location>
        <begin position="83"/>
        <end position="105"/>
    </location>
</feature>
<keyword evidence="3" id="KW-1185">Reference proteome</keyword>